<accession>A0A0B8PBH7</accession>
<protein>
    <submittedName>
        <fullName evidence="1">Putative integral membrane protein</fullName>
    </submittedName>
</protein>
<evidence type="ECO:0000313" key="1">
    <source>
        <dbReference type="EMBL" id="GAM64145.1"/>
    </source>
</evidence>
<dbReference type="EMBL" id="BBSA01000011">
    <property type="protein sequence ID" value="GAM64145.1"/>
    <property type="molecule type" value="Genomic_DNA"/>
</dbReference>
<proteinExistence type="predicted"/>
<gene>
    <name evidence="1" type="ORF">JCM19232_3421</name>
</gene>
<name>A0A0B8PBH7_9VIBR</name>
<sequence length="42" mass="4691">MLAPLAPIGVKLGVILLHKVSQELIYKLCYIFLFISGSKLLF</sequence>
<dbReference type="Proteomes" id="UP000031670">
    <property type="component" value="Unassembled WGS sequence"/>
</dbReference>
<comment type="caution">
    <text evidence="1">The sequence shown here is derived from an EMBL/GenBank/DDBJ whole genome shotgun (WGS) entry which is preliminary data.</text>
</comment>
<reference evidence="1 2" key="2">
    <citation type="submission" date="2015-01" db="EMBL/GenBank/DDBJ databases">
        <authorList>
            <consortium name="NBRP consortium"/>
            <person name="Sawabe T."/>
            <person name="Meirelles P."/>
            <person name="Feng G."/>
            <person name="Sayaka M."/>
            <person name="Hattori M."/>
            <person name="Ohkuma M."/>
        </authorList>
    </citation>
    <scope>NUCLEOTIDE SEQUENCE [LARGE SCALE GENOMIC DNA]</scope>
    <source>
        <strain evidence="1 2">JCM19232</strain>
    </source>
</reference>
<evidence type="ECO:0000313" key="2">
    <source>
        <dbReference type="Proteomes" id="UP000031670"/>
    </source>
</evidence>
<dbReference type="AlphaFoldDB" id="A0A0B8PBH7"/>
<reference evidence="1 2" key="1">
    <citation type="submission" date="2015-01" db="EMBL/GenBank/DDBJ databases">
        <title>Vibrio sp. C5 JCM 19232 whole genome shotgun sequence.</title>
        <authorList>
            <person name="Sawabe T."/>
            <person name="Meirelles P."/>
            <person name="Feng G."/>
            <person name="Sayaka M."/>
            <person name="Hattori M."/>
            <person name="Ohkuma M."/>
        </authorList>
    </citation>
    <scope>NUCLEOTIDE SEQUENCE [LARGE SCALE GENOMIC DNA]</scope>
    <source>
        <strain evidence="1 2">JCM19232</strain>
    </source>
</reference>
<organism evidence="1 2">
    <name type="scientific">Vibrio ishigakensis</name>
    <dbReference type="NCBI Taxonomy" id="1481914"/>
    <lineage>
        <taxon>Bacteria</taxon>
        <taxon>Pseudomonadati</taxon>
        <taxon>Pseudomonadota</taxon>
        <taxon>Gammaproteobacteria</taxon>
        <taxon>Vibrionales</taxon>
        <taxon>Vibrionaceae</taxon>
        <taxon>Vibrio</taxon>
    </lineage>
</organism>